<dbReference type="SMART" id="SM00835">
    <property type="entry name" value="Cupin_1"/>
    <property type="match status" value="1"/>
</dbReference>
<gene>
    <name evidence="7" type="ORF">VC83_03500</name>
</gene>
<dbReference type="InterPro" id="IPR014710">
    <property type="entry name" value="RmlC-like_jellyroll"/>
</dbReference>
<feature type="domain" description="Cupin type-1" evidence="6">
    <location>
        <begin position="102"/>
        <end position="259"/>
    </location>
</feature>
<evidence type="ECO:0000256" key="5">
    <source>
        <dbReference type="ARBA" id="ARBA00023211"/>
    </source>
</evidence>
<name>A0A177AHJ7_9PEZI</name>
<evidence type="ECO:0000313" key="7">
    <source>
        <dbReference type="EMBL" id="OAF60751.2"/>
    </source>
</evidence>
<evidence type="ECO:0000256" key="1">
    <source>
        <dbReference type="ARBA" id="ARBA00004613"/>
    </source>
</evidence>
<dbReference type="Pfam" id="PF00190">
    <property type="entry name" value="Cupin_1"/>
    <property type="match status" value="1"/>
</dbReference>
<evidence type="ECO:0000256" key="4">
    <source>
        <dbReference type="ARBA" id="ARBA00022723"/>
    </source>
</evidence>
<dbReference type="OrthoDB" id="1921208at2759"/>
<keyword evidence="4" id="KW-0479">Metal-binding</keyword>
<keyword evidence="3" id="KW-0964">Secreted</keyword>
<protein>
    <recommendedName>
        <fullName evidence="6">Cupin type-1 domain-containing protein</fullName>
    </recommendedName>
</protein>
<dbReference type="Gene3D" id="2.60.120.10">
    <property type="entry name" value="Jelly Rolls"/>
    <property type="match status" value="1"/>
</dbReference>
<evidence type="ECO:0000256" key="2">
    <source>
        <dbReference type="ARBA" id="ARBA00007456"/>
    </source>
</evidence>
<accession>A0A177AHJ7</accession>
<dbReference type="EMBL" id="KV441391">
    <property type="protein sequence ID" value="OAF60751.2"/>
    <property type="molecule type" value="Genomic_DNA"/>
</dbReference>
<organism evidence="7">
    <name type="scientific">Pseudogymnoascus destructans</name>
    <dbReference type="NCBI Taxonomy" id="655981"/>
    <lineage>
        <taxon>Eukaryota</taxon>
        <taxon>Fungi</taxon>
        <taxon>Dikarya</taxon>
        <taxon>Ascomycota</taxon>
        <taxon>Pezizomycotina</taxon>
        <taxon>Leotiomycetes</taxon>
        <taxon>Thelebolales</taxon>
        <taxon>Thelebolaceae</taxon>
        <taxon>Pseudogymnoascus</taxon>
    </lineage>
</organism>
<dbReference type="GO" id="GO:0030145">
    <property type="term" value="F:manganese ion binding"/>
    <property type="evidence" value="ECO:0007669"/>
    <property type="project" value="InterPro"/>
</dbReference>
<dbReference type="RefSeq" id="XP_024326032.1">
    <property type="nucleotide sequence ID" value="XM_024467146.1"/>
</dbReference>
<dbReference type="VEuPathDB" id="FungiDB:GMDG_05832"/>
<dbReference type="GeneID" id="36286576"/>
<sequence length="289" mass="30793">MRIDTVVVLRRTRGQRIWTVRIISRIQSFDSYSHLTPPPSQTAKMQLAPLLAATILSLTTTTIATPITQRNYPILSLTAQLALADTSADRIALLPDHSSFLFNFDVNRGNGGKGGDIILANRKTFPALVGTQSAMAVGFLGPCGFNTPHVHLRGTELQVVTQGMIHTEMIVENGVFTTAGNAQSGRRLVQNDVSANQMTVFYQGSVHTQFNTGCKAATFVASLSSEDPGTGQVAEELFALSGDVVSAAFGQAVDGAQVDDFKGRIPASIAKGVEQCLATCKIAKRSANV</sequence>
<dbReference type="InterPro" id="IPR011051">
    <property type="entry name" value="RmlC_Cupin_sf"/>
</dbReference>
<comment type="similarity">
    <text evidence="2">Belongs to the germin family.</text>
</comment>
<proteinExistence type="inferred from homology"/>
<dbReference type="AlphaFoldDB" id="A0A177AHJ7"/>
<dbReference type="SUPFAM" id="SSF51182">
    <property type="entry name" value="RmlC-like cupins"/>
    <property type="match status" value="1"/>
</dbReference>
<dbReference type="eggNOG" id="ENOG502SINP">
    <property type="taxonomic scope" value="Eukaryota"/>
</dbReference>
<dbReference type="GO" id="GO:0005576">
    <property type="term" value="C:extracellular region"/>
    <property type="evidence" value="ECO:0007669"/>
    <property type="project" value="UniProtKB-SubCell"/>
</dbReference>
<dbReference type="InterPro" id="IPR006045">
    <property type="entry name" value="Cupin_1"/>
</dbReference>
<dbReference type="CDD" id="cd02241">
    <property type="entry name" value="cupin_OxOx"/>
    <property type="match status" value="1"/>
</dbReference>
<keyword evidence="5" id="KW-0464">Manganese</keyword>
<dbReference type="Proteomes" id="UP000077154">
    <property type="component" value="Unassembled WGS sequence"/>
</dbReference>
<dbReference type="PANTHER" id="PTHR31238">
    <property type="entry name" value="GERMIN-LIKE PROTEIN SUBFAMILY 3 MEMBER 3"/>
    <property type="match status" value="1"/>
</dbReference>
<evidence type="ECO:0000256" key="3">
    <source>
        <dbReference type="ARBA" id="ARBA00022525"/>
    </source>
</evidence>
<reference evidence="7" key="1">
    <citation type="submission" date="2016-03" db="EMBL/GenBank/DDBJ databases">
        <title>Updated assembly of Pseudogymnoascus destructans, the fungus causing white-nose syndrome of bats.</title>
        <authorList>
            <person name="Palmer J.M."/>
            <person name="Drees K.P."/>
            <person name="Foster J.T."/>
            <person name="Lindner D.L."/>
        </authorList>
    </citation>
    <scope>NUCLEOTIDE SEQUENCE [LARGE SCALE GENOMIC DNA]</scope>
    <source>
        <strain evidence="7">20631-21</strain>
    </source>
</reference>
<comment type="subcellular location">
    <subcellularLocation>
        <location evidence="1">Secreted</location>
    </subcellularLocation>
</comment>
<dbReference type="InterPro" id="IPR001929">
    <property type="entry name" value="Germin"/>
</dbReference>
<evidence type="ECO:0000259" key="6">
    <source>
        <dbReference type="SMART" id="SM00835"/>
    </source>
</evidence>